<sequence length="533" mass="59014">MKVLIAERISDAGLDELKKETDVEVRLGLKREKLLEIIKDFDALIVRSEIKVDSELMEAAPNLKVVGRAGNGIDNIDLKEATRRGIIVVNTPDSNAISAAEHTIGLIIAIARNIPQAAHAVKSQDFHRNKYKGVELYGKTLGIIGLGRIGSLVAKRMKAFEMEVIAYDPYISSEIFDEIGVKKAETLEDLLRNSDIITIHTPKTRETVGMIGEKELAITKKGVRIVNCARGGLINERALCEYLKSGHVAAAAIDVLEKEPSYEGDNTGFYNPLIELPNVVITPHLGASTVEAQNNVGITVAREVLSALKGQFTSNACNIPSIDREMLDLIRPYMKLAEIMGSFYYQIESTPVKTIEVLFSKGLLNTEILTNAILMGLLYPIVEERVNFVNSRYLCMERGIQIIEGILNDGDDYSNLIDLKIVNEKGQEVRFKGTVYGRDEIKIVEYMGYDVNFEPAQYMLFIRNEDKPGVIGYIGNILGEYGVNIATMHVTRRKEEGLALMMLGVDSPVPDEAIYRLVNVNGIITAKAITLNP</sequence>
<reference evidence="11 12" key="1">
    <citation type="submission" date="2019-08" db="EMBL/GenBank/DDBJ databases">
        <title>Calorimonas adulescens gen. nov., sp. nov., an anaerobic thermophilic bacterium from Sakhalin hot spring.</title>
        <authorList>
            <person name="Khomyakova M.A."/>
            <person name="Merkel A.Y."/>
            <person name="Novikov A."/>
            <person name="Bonch-Osmolovskaya E.A."/>
            <person name="Slobodkin A.I."/>
        </authorList>
    </citation>
    <scope>NUCLEOTIDE SEQUENCE [LARGE SCALE GENOMIC DNA]</scope>
    <source>
        <strain evidence="11 12">A05MB</strain>
    </source>
</reference>
<organism evidence="11 12">
    <name type="scientific">Calorimonas adulescens</name>
    <dbReference type="NCBI Taxonomy" id="2606906"/>
    <lineage>
        <taxon>Bacteria</taxon>
        <taxon>Bacillati</taxon>
        <taxon>Bacillota</taxon>
        <taxon>Clostridia</taxon>
        <taxon>Thermoanaerobacterales</taxon>
        <taxon>Thermoanaerobacteraceae</taxon>
        <taxon>Calorimonas</taxon>
    </lineage>
</organism>
<dbReference type="GO" id="GO:0006564">
    <property type="term" value="P:L-serine biosynthetic process"/>
    <property type="evidence" value="ECO:0007669"/>
    <property type="project" value="UniProtKB-UniRule"/>
</dbReference>
<feature type="domain" description="ACT" evidence="10">
    <location>
        <begin position="459"/>
        <end position="531"/>
    </location>
</feature>
<dbReference type="SUPFAM" id="SSF52283">
    <property type="entry name" value="Formate/glycerate dehydrogenase catalytic domain-like"/>
    <property type="match status" value="1"/>
</dbReference>
<dbReference type="EMBL" id="VTPS01000004">
    <property type="protein sequence ID" value="TZE82812.1"/>
    <property type="molecule type" value="Genomic_DNA"/>
</dbReference>
<evidence type="ECO:0000256" key="6">
    <source>
        <dbReference type="ARBA" id="ARBA00023027"/>
    </source>
</evidence>
<dbReference type="GO" id="GO:0051287">
    <property type="term" value="F:NAD binding"/>
    <property type="evidence" value="ECO:0007669"/>
    <property type="project" value="UniProtKB-UniRule"/>
</dbReference>
<dbReference type="PROSITE" id="PS00671">
    <property type="entry name" value="D_2_HYDROXYACID_DH_3"/>
    <property type="match status" value="1"/>
</dbReference>
<dbReference type="SUPFAM" id="SSF143548">
    <property type="entry name" value="Serine metabolism enzymes domain"/>
    <property type="match status" value="1"/>
</dbReference>
<dbReference type="Gene3D" id="3.40.50.720">
    <property type="entry name" value="NAD(P)-binding Rossmann-like Domain"/>
    <property type="match status" value="2"/>
</dbReference>
<dbReference type="GO" id="GO:0004617">
    <property type="term" value="F:phosphoglycerate dehydrogenase activity"/>
    <property type="evidence" value="ECO:0007669"/>
    <property type="project" value="UniProtKB-UniRule"/>
</dbReference>
<dbReference type="PANTHER" id="PTHR42938:SF47">
    <property type="entry name" value="HYDROXYPYRUVATE REDUCTASE"/>
    <property type="match status" value="1"/>
</dbReference>
<evidence type="ECO:0000256" key="2">
    <source>
        <dbReference type="ARBA" id="ARBA00005216"/>
    </source>
</evidence>
<evidence type="ECO:0000256" key="1">
    <source>
        <dbReference type="ARBA" id="ARBA00003800"/>
    </source>
</evidence>
<name>A0A5D8QE81_9THEO</name>
<dbReference type="PROSITE" id="PS00065">
    <property type="entry name" value="D_2_HYDROXYACID_DH_1"/>
    <property type="match status" value="1"/>
</dbReference>
<evidence type="ECO:0000259" key="10">
    <source>
        <dbReference type="PROSITE" id="PS51671"/>
    </source>
</evidence>
<dbReference type="InterPro" id="IPR006139">
    <property type="entry name" value="D-isomer_2_OHA_DH_cat_dom"/>
</dbReference>
<dbReference type="Pfam" id="PF02826">
    <property type="entry name" value="2-Hacid_dh_C"/>
    <property type="match status" value="1"/>
</dbReference>
<comment type="catalytic activity">
    <reaction evidence="8 9">
        <text>(2R)-3-phosphoglycerate + NAD(+) = 3-phosphooxypyruvate + NADH + H(+)</text>
        <dbReference type="Rhea" id="RHEA:12641"/>
        <dbReference type="ChEBI" id="CHEBI:15378"/>
        <dbReference type="ChEBI" id="CHEBI:18110"/>
        <dbReference type="ChEBI" id="CHEBI:57540"/>
        <dbReference type="ChEBI" id="CHEBI:57945"/>
        <dbReference type="ChEBI" id="CHEBI:58272"/>
        <dbReference type="EC" id="1.1.1.95"/>
    </reaction>
</comment>
<dbReference type="PROSITE" id="PS51671">
    <property type="entry name" value="ACT"/>
    <property type="match status" value="1"/>
</dbReference>
<dbReference type="CDD" id="cd04902">
    <property type="entry name" value="ACT_3PGDH-xct"/>
    <property type="match status" value="1"/>
</dbReference>
<comment type="pathway">
    <text evidence="2 9">Amino-acid biosynthesis; L-serine biosynthesis; L-serine from 3-phospho-D-glycerate: step 1/3.</text>
</comment>
<dbReference type="InterPro" id="IPR045626">
    <property type="entry name" value="PGDH_ASB_dom"/>
</dbReference>
<evidence type="ECO:0000313" key="11">
    <source>
        <dbReference type="EMBL" id="TZE82812.1"/>
    </source>
</evidence>
<dbReference type="Proteomes" id="UP000322976">
    <property type="component" value="Unassembled WGS sequence"/>
</dbReference>
<evidence type="ECO:0000256" key="9">
    <source>
        <dbReference type="RuleBase" id="RU363003"/>
    </source>
</evidence>
<dbReference type="InterPro" id="IPR029753">
    <property type="entry name" value="D-isomer_DH_CS"/>
</dbReference>
<keyword evidence="5 9" id="KW-0560">Oxidoreductase</keyword>
<comment type="catalytic activity">
    <reaction evidence="7">
        <text>(R)-2-hydroxyglutarate + NAD(+) = 2-oxoglutarate + NADH + H(+)</text>
        <dbReference type="Rhea" id="RHEA:49612"/>
        <dbReference type="ChEBI" id="CHEBI:15378"/>
        <dbReference type="ChEBI" id="CHEBI:15801"/>
        <dbReference type="ChEBI" id="CHEBI:16810"/>
        <dbReference type="ChEBI" id="CHEBI:57540"/>
        <dbReference type="ChEBI" id="CHEBI:57945"/>
        <dbReference type="EC" id="1.1.1.399"/>
    </reaction>
</comment>
<gene>
    <name evidence="11" type="ORF">FWJ32_04225</name>
</gene>
<dbReference type="SUPFAM" id="SSF51735">
    <property type="entry name" value="NAD(P)-binding Rossmann-fold domains"/>
    <property type="match status" value="1"/>
</dbReference>
<dbReference type="InterPro" id="IPR036291">
    <property type="entry name" value="NAD(P)-bd_dom_sf"/>
</dbReference>
<dbReference type="InterPro" id="IPR029009">
    <property type="entry name" value="ASB_dom_sf"/>
</dbReference>
<dbReference type="FunFam" id="3.30.70.260:FF:000008">
    <property type="entry name" value="D-3-phosphoglycerate dehydrogenase, chloroplastic"/>
    <property type="match status" value="1"/>
</dbReference>
<dbReference type="SUPFAM" id="SSF55021">
    <property type="entry name" value="ACT-like"/>
    <property type="match status" value="1"/>
</dbReference>
<dbReference type="NCBIfam" id="TIGR01327">
    <property type="entry name" value="PGDH"/>
    <property type="match status" value="1"/>
</dbReference>
<keyword evidence="6 9" id="KW-0520">NAD</keyword>
<dbReference type="CDD" id="cd12173">
    <property type="entry name" value="PGDH_4"/>
    <property type="match status" value="1"/>
</dbReference>
<dbReference type="InterPro" id="IPR006140">
    <property type="entry name" value="D-isomer_DH_NAD-bd"/>
</dbReference>
<dbReference type="Pfam" id="PF00389">
    <property type="entry name" value="2-Hacid_dh"/>
    <property type="match status" value="1"/>
</dbReference>
<dbReference type="PROSITE" id="PS00670">
    <property type="entry name" value="D_2_HYDROXYACID_DH_2"/>
    <property type="match status" value="1"/>
</dbReference>
<evidence type="ECO:0000256" key="8">
    <source>
        <dbReference type="ARBA" id="ARBA00048731"/>
    </source>
</evidence>
<protein>
    <recommendedName>
        <fullName evidence="4 9">D-3-phosphoglycerate dehydrogenase</fullName>
        <ecNumber evidence="9">1.1.1.95</ecNumber>
    </recommendedName>
</protein>
<keyword evidence="9" id="KW-0028">Amino-acid biosynthesis</keyword>
<keyword evidence="12" id="KW-1185">Reference proteome</keyword>
<dbReference type="RefSeq" id="WP_149544726.1">
    <property type="nucleotide sequence ID" value="NZ_VTPS01000004.1"/>
</dbReference>
<accession>A0A5D8QE81</accession>
<dbReference type="PANTHER" id="PTHR42938">
    <property type="entry name" value="FORMATE DEHYDROGENASE 1"/>
    <property type="match status" value="1"/>
</dbReference>
<proteinExistence type="inferred from homology"/>
<comment type="similarity">
    <text evidence="3 9">Belongs to the D-isomer specific 2-hydroxyacid dehydrogenase family.</text>
</comment>
<dbReference type="InterPro" id="IPR045865">
    <property type="entry name" value="ACT-like_dom_sf"/>
</dbReference>
<dbReference type="FunFam" id="3.40.50.720:FF:000021">
    <property type="entry name" value="D-3-phosphoglycerate dehydrogenase"/>
    <property type="match status" value="1"/>
</dbReference>
<keyword evidence="9" id="KW-0718">Serine biosynthesis</keyword>
<dbReference type="Gene3D" id="3.30.70.260">
    <property type="match status" value="1"/>
</dbReference>
<dbReference type="InterPro" id="IPR002912">
    <property type="entry name" value="ACT_dom"/>
</dbReference>
<comment type="function">
    <text evidence="1">Catalyzes the reversible oxidation of 3-phospho-D-glycerate to 3-phosphonooxypyruvate, the first step of the phosphorylated L-serine biosynthesis pathway. Also catalyzes the reversible oxidation of 2-hydroxyglutarate to 2-oxoglutarate.</text>
</comment>
<dbReference type="Gene3D" id="3.30.1330.90">
    <property type="entry name" value="D-3-phosphoglycerate dehydrogenase, domain 3"/>
    <property type="match status" value="1"/>
</dbReference>
<dbReference type="InterPro" id="IPR029752">
    <property type="entry name" value="D-isomer_DH_CS1"/>
</dbReference>
<dbReference type="Pfam" id="PF19304">
    <property type="entry name" value="PGDH_inter"/>
    <property type="match status" value="1"/>
</dbReference>
<dbReference type="InterPro" id="IPR006236">
    <property type="entry name" value="PGDH"/>
</dbReference>
<dbReference type="AlphaFoldDB" id="A0A5D8QE81"/>
<dbReference type="Pfam" id="PF01842">
    <property type="entry name" value="ACT"/>
    <property type="match status" value="1"/>
</dbReference>
<evidence type="ECO:0000256" key="7">
    <source>
        <dbReference type="ARBA" id="ARBA00048126"/>
    </source>
</evidence>
<dbReference type="UniPathway" id="UPA00135">
    <property type="reaction ID" value="UER00196"/>
</dbReference>
<evidence type="ECO:0000256" key="3">
    <source>
        <dbReference type="ARBA" id="ARBA00005854"/>
    </source>
</evidence>
<evidence type="ECO:0000256" key="5">
    <source>
        <dbReference type="ARBA" id="ARBA00023002"/>
    </source>
</evidence>
<evidence type="ECO:0000313" key="12">
    <source>
        <dbReference type="Proteomes" id="UP000322976"/>
    </source>
</evidence>
<comment type="caution">
    <text evidence="11">The sequence shown here is derived from an EMBL/GenBank/DDBJ whole genome shotgun (WGS) entry which is preliminary data.</text>
</comment>
<evidence type="ECO:0000256" key="4">
    <source>
        <dbReference type="ARBA" id="ARBA00021582"/>
    </source>
</evidence>
<dbReference type="EC" id="1.1.1.95" evidence="9"/>